<dbReference type="EMBL" id="CP001464">
    <property type="protein sequence ID" value="ACN53134.1"/>
    <property type="molecule type" value="Genomic_DNA"/>
</dbReference>
<geneLocation type="plasmid" evidence="1 2">
    <name>A14S_lp38</name>
</geneLocation>
<dbReference type="AlphaFoldDB" id="C0RBL7"/>
<evidence type="ECO:0000313" key="1">
    <source>
        <dbReference type="EMBL" id="ACN53134.1"/>
    </source>
</evidence>
<gene>
    <name evidence="1" type="ORF">BSPA14S_J0025</name>
</gene>
<dbReference type="HOGENOM" id="CLU_210140_0_0_12"/>
<reference evidence="1 2" key="1">
    <citation type="journal article" date="2012" name="J. Bacteriol.">
        <title>Whole-Genome Sequences of Borrelia bissettii, Borrelia valaisiana, and Borrelia spielmanii.</title>
        <authorList>
            <person name="Schutzer S.E."/>
            <person name="Fraser-Liggett C.M."/>
            <person name="Qiu W.G."/>
            <person name="Kraiczy P."/>
            <person name="Mongodin E.F."/>
            <person name="Dunn J.J."/>
            <person name="Luft B.J."/>
            <person name="Casjens S.R."/>
        </authorList>
    </citation>
    <scope>NUCLEOTIDE SEQUENCE [LARGE SCALE GENOMIC DNA]</scope>
    <source>
        <strain evidence="1 2">A14S</strain>
        <plasmid evidence="1 2">A14S_lp38</plasmid>
    </source>
</reference>
<name>C0RBL7_9SPIR</name>
<accession>C0RBL7</accession>
<protein>
    <submittedName>
        <fullName evidence="1">Uncharacterized protein</fullName>
    </submittedName>
</protein>
<sequence>MKNVLEKLKNNKKEILLKSRKPEIFIKKEILNERTIYHTKMLMDLYKFEINKYKKTNF</sequence>
<proteinExistence type="predicted"/>
<organism evidence="1 2">
    <name type="scientific">Borreliella spielmanii A14S</name>
    <dbReference type="NCBI Taxonomy" id="498742"/>
    <lineage>
        <taxon>Bacteria</taxon>
        <taxon>Pseudomonadati</taxon>
        <taxon>Spirochaetota</taxon>
        <taxon>Spirochaetia</taxon>
        <taxon>Spirochaetales</taxon>
        <taxon>Borreliaceae</taxon>
        <taxon>Borreliella</taxon>
    </lineage>
</organism>
<evidence type="ECO:0000313" key="2">
    <source>
        <dbReference type="Proteomes" id="UP000003481"/>
    </source>
</evidence>
<keyword evidence="1" id="KW-0614">Plasmid</keyword>
<dbReference type="Proteomes" id="UP000003481">
    <property type="component" value="Plasmid A14S_lp38"/>
</dbReference>